<evidence type="ECO:0000313" key="1">
    <source>
        <dbReference type="EMBL" id="DAF85803.1"/>
    </source>
</evidence>
<protein>
    <submittedName>
        <fullName evidence="1">Uncharacterized protein</fullName>
    </submittedName>
</protein>
<reference evidence="1" key="1">
    <citation type="journal article" date="2021" name="Proc. Natl. Acad. Sci. U.S.A.">
        <title>A Catalog of Tens of Thousands of Viruses from Human Metagenomes Reveals Hidden Associations with Chronic Diseases.</title>
        <authorList>
            <person name="Tisza M.J."/>
            <person name="Buck C.B."/>
        </authorList>
    </citation>
    <scope>NUCLEOTIDE SEQUENCE</scope>
    <source>
        <strain evidence="1">CtWT735</strain>
    </source>
</reference>
<proteinExistence type="predicted"/>
<organism evidence="1">
    <name type="scientific">Siphoviridae sp. ctWT735</name>
    <dbReference type="NCBI Taxonomy" id="2825538"/>
    <lineage>
        <taxon>Viruses</taxon>
        <taxon>Duplodnaviria</taxon>
        <taxon>Heunggongvirae</taxon>
        <taxon>Uroviricota</taxon>
        <taxon>Caudoviricetes</taxon>
    </lineage>
</organism>
<sequence length="32" mass="3576">MIGLKVLVILSYSAILKLFRIILVTPSCARDE</sequence>
<dbReference type="EMBL" id="BK015930">
    <property type="protein sequence ID" value="DAF85803.1"/>
    <property type="molecule type" value="Genomic_DNA"/>
</dbReference>
<accession>A0A8S5TUD3</accession>
<name>A0A8S5TUD3_9CAUD</name>